<dbReference type="PANTHER" id="PTHR46825:SF15">
    <property type="entry name" value="BETA-LACTAMASE-RELATED DOMAIN-CONTAINING PROTEIN"/>
    <property type="match status" value="1"/>
</dbReference>
<sequence length="311" mass="35921">MPLGRKLLKQPVFPISEGRFAYDLGWSSGIYRGFHNVQHNGRVFGFDSLIWLFPDNMVAIFSSVNGPMNKQSRNALRVIHHFAADLLLGQEVWLNKSSSCTFPDPWLSNYNEKKYKLKAKKKITLLPKNLNSNGEKRIHNWWESVRHTKRHPLPNVLKRQRPLADYVGAYGHPAFGNITILLNESTKQLYMTHGRFGRAVLKPTDEINHFNMKFEGLLQYISEADGWGFSYPIVFNVDGNRIVSLYAHFIEKTVPPLFKRGVTWQEISDFRPFPSSRYSCQNGQPILRSELLQVFGLSFLSTLEVIFIRYA</sequence>
<dbReference type="EMBL" id="CAHIKZ030000116">
    <property type="protein sequence ID" value="CAE1153427.1"/>
    <property type="molecule type" value="Genomic_DNA"/>
</dbReference>
<organism evidence="1 2">
    <name type="scientific">Acanthosepion pharaonis</name>
    <name type="common">Pharaoh cuttlefish</name>
    <name type="synonym">Sepia pharaonis</name>
    <dbReference type="NCBI Taxonomy" id="158019"/>
    <lineage>
        <taxon>Eukaryota</taxon>
        <taxon>Metazoa</taxon>
        <taxon>Spiralia</taxon>
        <taxon>Lophotrochozoa</taxon>
        <taxon>Mollusca</taxon>
        <taxon>Cephalopoda</taxon>
        <taxon>Coleoidea</taxon>
        <taxon>Decapodiformes</taxon>
        <taxon>Sepiida</taxon>
        <taxon>Sepiina</taxon>
        <taxon>Sepiidae</taxon>
        <taxon>Acanthosepion</taxon>
    </lineage>
</organism>
<keyword evidence="2" id="KW-1185">Reference proteome</keyword>
<reference evidence="1" key="1">
    <citation type="submission" date="2021-01" db="EMBL/GenBank/DDBJ databases">
        <authorList>
            <person name="Li R."/>
            <person name="Bekaert M."/>
        </authorList>
    </citation>
    <scope>NUCLEOTIDE SEQUENCE</scope>
    <source>
        <strain evidence="1">Farmed</strain>
    </source>
</reference>
<comment type="caution">
    <text evidence="1">The sequence shown here is derived from an EMBL/GenBank/DDBJ whole genome shotgun (WGS) entry which is preliminary data.</text>
</comment>
<dbReference type="AlphaFoldDB" id="A0A812AQW8"/>
<name>A0A812AQW8_ACAPH</name>
<dbReference type="Gene3D" id="3.40.710.10">
    <property type="entry name" value="DD-peptidase/beta-lactamase superfamily"/>
    <property type="match status" value="1"/>
</dbReference>
<proteinExistence type="predicted"/>
<protein>
    <recommendedName>
        <fullName evidence="3">Beta-lactamase-related domain-containing protein</fullName>
    </recommendedName>
</protein>
<dbReference type="InterPro" id="IPR050491">
    <property type="entry name" value="AmpC-like"/>
</dbReference>
<evidence type="ECO:0000313" key="2">
    <source>
        <dbReference type="Proteomes" id="UP000597762"/>
    </source>
</evidence>
<gene>
    <name evidence="1" type="ORF">SPHA_3849</name>
</gene>
<dbReference type="InterPro" id="IPR012338">
    <property type="entry name" value="Beta-lactam/transpept-like"/>
</dbReference>
<evidence type="ECO:0000313" key="1">
    <source>
        <dbReference type="EMBL" id="CAE1153427.1"/>
    </source>
</evidence>
<evidence type="ECO:0008006" key="3">
    <source>
        <dbReference type="Google" id="ProtNLM"/>
    </source>
</evidence>
<dbReference type="Proteomes" id="UP000597762">
    <property type="component" value="Unassembled WGS sequence"/>
</dbReference>
<accession>A0A812AQW8</accession>
<dbReference type="OrthoDB" id="5946976at2759"/>
<dbReference type="PANTHER" id="PTHR46825">
    <property type="entry name" value="D-ALANYL-D-ALANINE-CARBOXYPEPTIDASE/ENDOPEPTIDASE AMPH"/>
    <property type="match status" value="1"/>
</dbReference>
<dbReference type="Gene3D" id="2.40.128.600">
    <property type="match status" value="1"/>
</dbReference>